<dbReference type="PANTHER" id="PTHR15362:SF4">
    <property type="entry name" value="CDP-DIACYLGLYCEROL--INOSITOL 3-PHOSPHATIDYLTRANSFERASE"/>
    <property type="match status" value="1"/>
</dbReference>
<dbReference type="GO" id="GO:0005794">
    <property type="term" value="C:Golgi apparatus"/>
    <property type="evidence" value="ECO:0007669"/>
    <property type="project" value="TreeGrafter"/>
</dbReference>
<evidence type="ECO:0000256" key="16">
    <source>
        <dbReference type="ARBA" id="ARBA00023264"/>
    </source>
</evidence>
<comment type="cofactor">
    <cofactor evidence="2">
        <name>Mg(2+)</name>
        <dbReference type="ChEBI" id="CHEBI:18420"/>
    </cofactor>
</comment>
<name>A0A0D6R1Z4_ARACU</name>
<dbReference type="EMBL" id="GCKF01036533">
    <property type="protein sequence ID" value="JAG96721.1"/>
    <property type="molecule type" value="Transcribed_RNA"/>
</dbReference>
<protein>
    <recommendedName>
        <fullName evidence="5 18">CDP-diacylglycerol--inositol 3-phosphatidyltransferase</fullName>
        <ecNumber evidence="5 18">2.7.8.11</ecNumber>
    </recommendedName>
</protein>
<comment type="catalytic activity">
    <reaction evidence="17 18">
        <text>a CDP-1,2-diacyl-sn-glycerol + myo-inositol = a 1,2-diacyl-sn-glycero-3-phospho-(1D-myo-inositol) + CMP + H(+)</text>
        <dbReference type="Rhea" id="RHEA:11580"/>
        <dbReference type="ChEBI" id="CHEBI:15378"/>
        <dbReference type="ChEBI" id="CHEBI:17268"/>
        <dbReference type="ChEBI" id="CHEBI:57880"/>
        <dbReference type="ChEBI" id="CHEBI:58332"/>
        <dbReference type="ChEBI" id="CHEBI:60377"/>
        <dbReference type="EC" id="2.7.8.11"/>
    </reaction>
</comment>
<dbReference type="GO" id="GO:0003881">
    <property type="term" value="F:CDP-diacylglycerol-inositol 3-phosphatidyltransferase activity"/>
    <property type="evidence" value="ECO:0007669"/>
    <property type="project" value="UniProtKB-UniRule"/>
</dbReference>
<comment type="similarity">
    <text evidence="4 18 19">Belongs to the CDP-alcohol phosphatidyltransferase class-I family.</text>
</comment>
<evidence type="ECO:0000256" key="4">
    <source>
        <dbReference type="ARBA" id="ARBA00010441"/>
    </source>
</evidence>
<evidence type="ECO:0000256" key="1">
    <source>
        <dbReference type="ARBA" id="ARBA00001936"/>
    </source>
</evidence>
<feature type="transmembrane region" description="Helical" evidence="20">
    <location>
        <begin position="154"/>
        <end position="173"/>
    </location>
</feature>
<keyword evidence="10" id="KW-0460">Magnesium</keyword>
<accession>A0A0D6R1Z4</accession>
<evidence type="ECO:0000256" key="11">
    <source>
        <dbReference type="ARBA" id="ARBA00022989"/>
    </source>
</evidence>
<feature type="transmembrane region" description="Helical" evidence="20">
    <location>
        <begin position="194"/>
        <end position="211"/>
    </location>
</feature>
<evidence type="ECO:0000256" key="13">
    <source>
        <dbReference type="ARBA" id="ARBA00023136"/>
    </source>
</evidence>
<dbReference type="InterPro" id="IPR014387">
    <property type="entry name" value="CDP_diag_ino_3_P_euk"/>
</dbReference>
<evidence type="ECO:0000256" key="5">
    <source>
        <dbReference type="ARBA" id="ARBA00013212"/>
    </source>
</evidence>
<feature type="transmembrane region" description="Helical" evidence="20">
    <location>
        <begin position="20"/>
        <end position="45"/>
    </location>
</feature>
<evidence type="ECO:0000256" key="10">
    <source>
        <dbReference type="ARBA" id="ARBA00022842"/>
    </source>
</evidence>
<dbReference type="InterPro" id="IPR048254">
    <property type="entry name" value="CDP_ALCOHOL_P_TRANSF_CS"/>
</dbReference>
<keyword evidence="7 18" id="KW-0808">Transferase</keyword>
<sequence length="234" mass="26641">MAKEKEKEKEKEKGLKSWPIYLYVPNLIGYARIMANIVAFGLCFANKNIFTALYFVSFVCDELDGRFARMLNQASTFGAVLDMVTDRVSTAALLVVLSHLYRPCFAFFLGLLALDIASHWLQMYSTFLSSKTSHKDVKDSKSWLVKNYYQHRPFMGYCCIGAEVLYLILYLLAEDEPASVIKVFMAALKRKSPLMFLSLLALPGWAIKQIVNVAQLKTAADICVMYDLRRNEKP</sequence>
<evidence type="ECO:0000256" key="9">
    <source>
        <dbReference type="ARBA" id="ARBA00022723"/>
    </source>
</evidence>
<dbReference type="PIRSF" id="PIRSF000848">
    <property type="entry name" value="CDP_diag_ino_3_P"/>
    <property type="match status" value="1"/>
</dbReference>
<evidence type="ECO:0000256" key="8">
    <source>
        <dbReference type="ARBA" id="ARBA00022692"/>
    </source>
</evidence>
<dbReference type="Gene3D" id="1.20.120.1760">
    <property type="match status" value="1"/>
</dbReference>
<evidence type="ECO:0000256" key="17">
    <source>
        <dbReference type="ARBA" id="ARBA00050166"/>
    </source>
</evidence>
<dbReference type="InterPro" id="IPR043130">
    <property type="entry name" value="CDP-OH_PTrfase_TM_dom"/>
</dbReference>
<evidence type="ECO:0000256" key="19">
    <source>
        <dbReference type="RuleBase" id="RU003750"/>
    </source>
</evidence>
<evidence type="ECO:0000256" key="18">
    <source>
        <dbReference type="PIRNR" id="PIRNR000848"/>
    </source>
</evidence>
<evidence type="ECO:0000256" key="6">
    <source>
        <dbReference type="ARBA" id="ARBA00022516"/>
    </source>
</evidence>
<comment type="subcellular location">
    <subcellularLocation>
        <location evidence="3">Membrane</location>
        <topology evidence="3">Multi-pass membrane protein</topology>
    </subcellularLocation>
</comment>
<dbReference type="InterPro" id="IPR000462">
    <property type="entry name" value="CDP-OH_P_trans"/>
</dbReference>
<evidence type="ECO:0000256" key="12">
    <source>
        <dbReference type="ARBA" id="ARBA00023098"/>
    </source>
</evidence>
<keyword evidence="12 18" id="KW-0443">Lipid metabolism</keyword>
<keyword evidence="15" id="KW-0464">Manganese</keyword>
<comment type="cofactor">
    <cofactor evidence="1">
        <name>Mn(2+)</name>
        <dbReference type="ChEBI" id="CHEBI:29035"/>
    </cofactor>
</comment>
<dbReference type="GO" id="GO:0046872">
    <property type="term" value="F:metal ion binding"/>
    <property type="evidence" value="ECO:0007669"/>
    <property type="project" value="UniProtKB-KW"/>
</dbReference>
<evidence type="ECO:0000256" key="14">
    <source>
        <dbReference type="ARBA" id="ARBA00023209"/>
    </source>
</evidence>
<proteinExistence type="inferred from homology"/>
<dbReference type="PANTHER" id="PTHR15362">
    <property type="entry name" value="PHOSPHATIDYLINOSITOL SYNTHASE"/>
    <property type="match status" value="1"/>
</dbReference>
<organism evidence="21">
    <name type="scientific">Araucaria cunninghamii</name>
    <name type="common">Hoop pine</name>
    <name type="synonym">Moreton Bay pine</name>
    <dbReference type="NCBI Taxonomy" id="56994"/>
    <lineage>
        <taxon>Eukaryota</taxon>
        <taxon>Viridiplantae</taxon>
        <taxon>Streptophyta</taxon>
        <taxon>Embryophyta</taxon>
        <taxon>Tracheophyta</taxon>
        <taxon>Spermatophyta</taxon>
        <taxon>Pinopsida</taxon>
        <taxon>Pinidae</taxon>
        <taxon>Conifers II</taxon>
        <taxon>Araucariales</taxon>
        <taxon>Araucariaceae</taxon>
        <taxon>Araucaria</taxon>
    </lineage>
</organism>
<keyword evidence="11 20" id="KW-1133">Transmembrane helix</keyword>
<dbReference type="AlphaFoldDB" id="A0A0D6R1Z4"/>
<evidence type="ECO:0000256" key="3">
    <source>
        <dbReference type="ARBA" id="ARBA00004141"/>
    </source>
</evidence>
<dbReference type="EC" id="2.7.8.11" evidence="5 18"/>
<dbReference type="GO" id="GO:0006661">
    <property type="term" value="P:phosphatidylinositol biosynthetic process"/>
    <property type="evidence" value="ECO:0007669"/>
    <property type="project" value="TreeGrafter"/>
</dbReference>
<keyword evidence="9" id="KW-0479">Metal-binding</keyword>
<keyword evidence="13 18" id="KW-0472">Membrane</keyword>
<evidence type="ECO:0000256" key="7">
    <source>
        <dbReference type="ARBA" id="ARBA00022679"/>
    </source>
</evidence>
<feature type="transmembrane region" description="Helical" evidence="20">
    <location>
        <begin position="100"/>
        <end position="121"/>
    </location>
</feature>
<dbReference type="FunFam" id="1.20.120.1760:FF:000003">
    <property type="entry name" value="CDP-diacylglycerol--inositol 3-phosphatidyltransferase"/>
    <property type="match status" value="1"/>
</dbReference>
<dbReference type="GO" id="GO:0016020">
    <property type="term" value="C:membrane"/>
    <property type="evidence" value="ECO:0007669"/>
    <property type="project" value="UniProtKB-SubCell"/>
</dbReference>
<evidence type="ECO:0000313" key="21">
    <source>
        <dbReference type="EMBL" id="JAG96721.1"/>
    </source>
</evidence>
<dbReference type="Pfam" id="PF01066">
    <property type="entry name" value="CDP-OH_P_transf"/>
    <property type="match status" value="1"/>
</dbReference>
<evidence type="ECO:0000256" key="15">
    <source>
        <dbReference type="ARBA" id="ARBA00023211"/>
    </source>
</evidence>
<dbReference type="PROSITE" id="PS00379">
    <property type="entry name" value="CDP_ALCOHOL_P_TRANSF"/>
    <property type="match status" value="1"/>
</dbReference>
<keyword evidence="6 18" id="KW-0444">Lipid biosynthesis</keyword>
<evidence type="ECO:0000256" key="2">
    <source>
        <dbReference type="ARBA" id="ARBA00001946"/>
    </source>
</evidence>
<keyword evidence="8 20" id="KW-0812">Transmembrane</keyword>
<keyword evidence="16 18" id="KW-1208">Phospholipid metabolism</keyword>
<keyword evidence="14 18" id="KW-0594">Phospholipid biosynthesis</keyword>
<reference evidence="21" key="1">
    <citation type="submission" date="2015-03" db="EMBL/GenBank/DDBJ databases">
        <title>A transcriptome of Araucaria cunninghamii, an australian fine timber species.</title>
        <authorList>
            <person name="Jing Yi C.J.Y."/>
            <person name="Yin San L.Y.S."/>
            <person name="Abdul Karim S.S."/>
            <person name="Wan Azmi N.N."/>
            <person name="Hercus R.R."/>
            <person name="Croft L.L."/>
        </authorList>
    </citation>
    <scope>NUCLEOTIDE SEQUENCE</scope>
    <source>
        <strain evidence="21">MI0301</strain>
        <tissue evidence="21">Leaf</tissue>
    </source>
</reference>
<evidence type="ECO:0000256" key="20">
    <source>
        <dbReference type="SAM" id="Phobius"/>
    </source>
</evidence>